<keyword evidence="3" id="KW-0547">Nucleotide-binding</keyword>
<dbReference type="GO" id="GO:0005524">
    <property type="term" value="F:ATP binding"/>
    <property type="evidence" value="ECO:0007669"/>
    <property type="project" value="UniProtKB-KW"/>
</dbReference>
<dbReference type="PANTHER" id="PTHR42711">
    <property type="entry name" value="ABC TRANSPORTER ATP-BINDING PROTEIN"/>
    <property type="match status" value="1"/>
</dbReference>
<dbReference type="AlphaFoldDB" id="A0A9W6CCT1"/>
<evidence type="ECO:0000256" key="3">
    <source>
        <dbReference type="ARBA" id="ARBA00022741"/>
    </source>
</evidence>
<dbReference type="PANTHER" id="PTHR42711:SF5">
    <property type="entry name" value="ABC TRANSPORTER ATP-BINDING PROTEIN NATA"/>
    <property type="match status" value="1"/>
</dbReference>
<proteinExistence type="inferred from homology"/>
<dbReference type="CDD" id="cd03230">
    <property type="entry name" value="ABC_DR_subfamily_A"/>
    <property type="match status" value="1"/>
</dbReference>
<dbReference type="RefSeq" id="WP_281845068.1">
    <property type="nucleotide sequence ID" value="NZ_BSCH01000009.1"/>
</dbReference>
<dbReference type="PROSITE" id="PS50893">
    <property type="entry name" value="ABC_TRANSPORTER_2"/>
    <property type="match status" value="1"/>
</dbReference>
<dbReference type="SMART" id="SM00382">
    <property type="entry name" value="AAA"/>
    <property type="match status" value="1"/>
</dbReference>
<keyword evidence="2" id="KW-0813">Transport</keyword>
<evidence type="ECO:0000313" key="7">
    <source>
        <dbReference type="Proteomes" id="UP001145094"/>
    </source>
</evidence>
<evidence type="ECO:0000259" key="5">
    <source>
        <dbReference type="PROSITE" id="PS50893"/>
    </source>
</evidence>
<comment type="caution">
    <text evidence="6">The sequence shown here is derived from an EMBL/GenBank/DDBJ whole genome shotgun (WGS) entry which is preliminary data.</text>
</comment>
<dbReference type="SUPFAM" id="SSF52540">
    <property type="entry name" value="P-loop containing nucleoside triphosphate hydrolases"/>
    <property type="match status" value="1"/>
</dbReference>
<dbReference type="Proteomes" id="UP001145094">
    <property type="component" value="Unassembled WGS sequence"/>
</dbReference>
<keyword evidence="4 6" id="KW-0067">ATP-binding</keyword>
<comment type="similarity">
    <text evidence="1">Belongs to the ABC transporter superfamily.</text>
</comment>
<accession>A0A9W6CCT1</accession>
<dbReference type="InterPro" id="IPR003593">
    <property type="entry name" value="AAA+_ATPase"/>
</dbReference>
<name>A0A9W6CCT1_9FIRM</name>
<evidence type="ECO:0000256" key="4">
    <source>
        <dbReference type="ARBA" id="ARBA00022840"/>
    </source>
</evidence>
<organism evidence="6 7">
    <name type="scientific">Sellimonas catena</name>
    <dbReference type="NCBI Taxonomy" id="2994035"/>
    <lineage>
        <taxon>Bacteria</taxon>
        <taxon>Bacillati</taxon>
        <taxon>Bacillota</taxon>
        <taxon>Clostridia</taxon>
        <taxon>Lachnospirales</taxon>
        <taxon>Lachnospiraceae</taxon>
        <taxon>Sellimonas</taxon>
    </lineage>
</organism>
<feature type="domain" description="ABC transporter" evidence="5">
    <location>
        <begin position="5"/>
        <end position="217"/>
    </location>
</feature>
<evidence type="ECO:0000256" key="1">
    <source>
        <dbReference type="ARBA" id="ARBA00005417"/>
    </source>
</evidence>
<dbReference type="InterPro" id="IPR050763">
    <property type="entry name" value="ABC_transporter_ATP-binding"/>
</dbReference>
<gene>
    <name evidence="6" type="ORF">Selli2_15620</name>
</gene>
<reference evidence="6" key="2">
    <citation type="submission" date="2022-11" db="EMBL/GenBank/DDBJ databases">
        <title>Draft genome sequence of Sellimonas catena strain 18CBH55.</title>
        <authorList>
            <person name="Atsushi H."/>
            <person name="Moriya O."/>
            <person name="Mitsuo S."/>
        </authorList>
    </citation>
    <scope>NUCLEOTIDE SEQUENCE</scope>
    <source>
        <strain evidence="6">18CBH55</strain>
    </source>
</reference>
<dbReference type="InterPro" id="IPR003439">
    <property type="entry name" value="ABC_transporter-like_ATP-bd"/>
</dbReference>
<reference evidence="6" key="3">
    <citation type="journal article" date="2023" name="Int. J. Syst. Evol. Microbiol.">
        <title>Sellimonas catena sp. nov., isolated from human faeces.</title>
        <authorList>
            <person name="Hisatomi A."/>
            <person name="Ohkuma M."/>
            <person name="Sakamoto M."/>
        </authorList>
    </citation>
    <scope>NUCLEOTIDE SEQUENCE</scope>
    <source>
        <strain evidence="6">18CBH55</strain>
    </source>
</reference>
<reference evidence="6" key="1">
    <citation type="submission" date="2022-11" db="EMBL/GenBank/DDBJ databases">
        <title>Draft genome sequence of Sellimonas catena strain 18CBH55.</title>
        <authorList>
            <person name="Hisatomi A."/>
            <person name="Ohkuma M."/>
            <person name="Sakamoto M."/>
        </authorList>
    </citation>
    <scope>NUCLEOTIDE SEQUENCE</scope>
    <source>
        <strain evidence="6">18CBH55</strain>
    </source>
</reference>
<dbReference type="Gene3D" id="3.40.50.300">
    <property type="entry name" value="P-loop containing nucleotide triphosphate hydrolases"/>
    <property type="match status" value="1"/>
</dbReference>
<dbReference type="Pfam" id="PF00005">
    <property type="entry name" value="ABC_tran"/>
    <property type="match status" value="1"/>
</dbReference>
<dbReference type="EMBL" id="BSCH01000009">
    <property type="protein sequence ID" value="GLG90135.1"/>
    <property type="molecule type" value="Genomic_DNA"/>
</dbReference>
<dbReference type="InterPro" id="IPR027417">
    <property type="entry name" value="P-loop_NTPase"/>
</dbReference>
<dbReference type="GO" id="GO:0016887">
    <property type="term" value="F:ATP hydrolysis activity"/>
    <property type="evidence" value="ECO:0007669"/>
    <property type="project" value="InterPro"/>
</dbReference>
<protein>
    <submittedName>
        <fullName evidence="6">Multidrug ABC transporter ATP-binding protein</fullName>
    </submittedName>
</protein>
<evidence type="ECO:0000256" key="2">
    <source>
        <dbReference type="ARBA" id="ARBA00022448"/>
    </source>
</evidence>
<evidence type="ECO:0000313" key="6">
    <source>
        <dbReference type="EMBL" id="GLG90135.1"/>
    </source>
</evidence>
<sequence length="269" mass="29881">MTEAVRVCGLKKSYGTHAVLKGLNFGVNQGEIFGILGINGAGKTTAMECIEGLRTYDEGQINVQGKTGIQLQSASLPEHIRAMEAVRLFAKWNHCVPDVGMLKELGIPEFAKKQYYQLSTGQKRRLHLALALIRDPDLLFLDEPTAGLDVEGRLSLHSLIRKLRENGKTIVMTSHDMAEVESLCDRIGILNGGSLVFLGTVEELGEKVGKQYRISIRTEHGTEEFESEDIGTDLMKLLEQYRKMGTAILDLHVDRGSLEQHFMKITKGE</sequence>